<dbReference type="AlphaFoldDB" id="Q9FPM7"/>
<dbReference type="InterPro" id="IPR027246">
    <property type="entry name" value="Porin_Euk/Tom40"/>
</dbReference>
<organism evidence="1">
    <name type="scientific">Euglena gracilis</name>
    <dbReference type="NCBI Taxonomy" id="3039"/>
    <lineage>
        <taxon>Eukaryota</taxon>
        <taxon>Discoba</taxon>
        <taxon>Euglenozoa</taxon>
        <taxon>Euglenida</taxon>
        <taxon>Spirocuta</taxon>
        <taxon>Euglenophyceae</taxon>
        <taxon>Euglenales</taxon>
        <taxon>Euglenaceae</taxon>
        <taxon>Euglena</taxon>
    </lineage>
</organism>
<dbReference type="CDD" id="cd07306">
    <property type="entry name" value="Porin3_VDAC"/>
    <property type="match status" value="1"/>
</dbReference>
<name>Q9FPM7_EUGGR</name>
<dbReference type="PANTHER" id="PTHR11743:SF70">
    <property type="entry name" value="GH26960P-RELATED"/>
    <property type="match status" value="1"/>
</dbReference>
<sequence length="290" mass="30712">MPSNFADLYKPVKDLLTKKFNGDSHKIDLKAKDVVTFNPVFTRNAAGAVSATAAVEGNYSPCDWCLLKLKYTIGTNGHLKTNVKAEKLAPDFILEGNWDAALGDNLSKDTYDLIAKYSSKSINAEAKVAKGKALIGDFSAVYAALPDLNLGASLVYDLGSVSQNSIGLGASYAPSAKTSVSTTLQRDITSTGITDTLKAGFVTKGSPYTVGGEYSTTLQDPKKSVITVGIETALEGGQILKSKIDTKGGLALSLQHRLNKQVQLCSSLELAAPKDGSWASKFGTEIIYEG</sequence>
<dbReference type="InterPro" id="IPR001925">
    <property type="entry name" value="Porin_Euk"/>
</dbReference>
<dbReference type="PANTHER" id="PTHR11743">
    <property type="entry name" value="VOLTAGE-DEPENDENT ANION-SELECTIVE CHANNEL"/>
    <property type="match status" value="1"/>
</dbReference>
<dbReference type="Gene3D" id="2.40.160.10">
    <property type="entry name" value="Porin"/>
    <property type="match status" value="1"/>
</dbReference>
<accession>Q9FPM7</accession>
<dbReference type="EMBL" id="AF317222">
    <property type="protein sequence ID" value="AAG38111.1"/>
    <property type="molecule type" value="mRNA"/>
</dbReference>
<dbReference type="TCDB" id="1.B.8.7.1">
    <property type="family name" value="the mitochondrial and plastid porin (mpp) family"/>
</dbReference>
<reference evidence="1" key="1">
    <citation type="submission" date="2000-10" db="EMBL/GenBank/DDBJ databases">
        <authorList>
            <person name="Ebnet E."/>
            <person name="Hegemann P."/>
        </authorList>
    </citation>
    <scope>NUCLEOTIDE SEQUENCE</scope>
</reference>
<dbReference type="Pfam" id="PF01459">
    <property type="entry name" value="Porin_3"/>
    <property type="match status" value="1"/>
</dbReference>
<dbReference type="GO" id="GO:0005741">
    <property type="term" value="C:mitochondrial outer membrane"/>
    <property type="evidence" value="ECO:0007669"/>
    <property type="project" value="InterPro"/>
</dbReference>
<dbReference type="InterPro" id="IPR023614">
    <property type="entry name" value="Porin_dom_sf"/>
</dbReference>
<evidence type="ECO:0000313" key="1">
    <source>
        <dbReference type="EMBL" id="AAG38111.1"/>
    </source>
</evidence>
<protein>
    <submittedName>
        <fullName evidence="1">Porin-like protein</fullName>
    </submittedName>
</protein>
<dbReference type="GO" id="GO:0008308">
    <property type="term" value="F:voltage-gated monoatomic anion channel activity"/>
    <property type="evidence" value="ECO:0007669"/>
    <property type="project" value="InterPro"/>
</dbReference>
<proteinExistence type="evidence at transcript level"/>